<sequence>MPGGELTRELTVDELAARVGVTVRNVRAYSARGLLPPPRMVGRTGYYGREHVARLMLVREMLAEGYSLAMIERTLASAPANASTTTLALHRALLAPWLPRSPRRSPGRSWPPEPASPRTPRSSTGWSRSGWCDGSTTRAPCG</sequence>
<feature type="region of interest" description="Disordered" evidence="2">
    <location>
        <begin position="98"/>
        <end position="142"/>
    </location>
</feature>
<name>A0ABZ1B2U9_9ACTN</name>
<evidence type="ECO:0000259" key="3">
    <source>
        <dbReference type="PROSITE" id="PS50937"/>
    </source>
</evidence>
<feature type="domain" description="HTH merR-type" evidence="3">
    <location>
        <begin position="9"/>
        <end position="77"/>
    </location>
</feature>
<evidence type="ECO:0000313" key="4">
    <source>
        <dbReference type="EMBL" id="WRL65139.1"/>
    </source>
</evidence>
<dbReference type="InterPro" id="IPR009061">
    <property type="entry name" value="DNA-bd_dom_put_sf"/>
</dbReference>
<dbReference type="PRINTS" id="PR00040">
    <property type="entry name" value="HTHMERR"/>
</dbReference>
<dbReference type="InterPro" id="IPR000551">
    <property type="entry name" value="MerR-type_HTH_dom"/>
</dbReference>
<dbReference type="Proteomes" id="UP001324287">
    <property type="component" value="Chromosome"/>
</dbReference>
<dbReference type="Pfam" id="PF13411">
    <property type="entry name" value="MerR_1"/>
    <property type="match status" value="1"/>
</dbReference>
<dbReference type="InterPro" id="IPR047057">
    <property type="entry name" value="MerR_fam"/>
</dbReference>
<proteinExistence type="predicted"/>
<dbReference type="Gene3D" id="1.10.1660.10">
    <property type="match status" value="1"/>
</dbReference>
<keyword evidence="1" id="KW-0238">DNA-binding</keyword>
<dbReference type="EMBL" id="CP141261">
    <property type="protein sequence ID" value="WRL65139.1"/>
    <property type="molecule type" value="Genomic_DNA"/>
</dbReference>
<dbReference type="PANTHER" id="PTHR30204">
    <property type="entry name" value="REDOX-CYCLING DRUG-SENSING TRANSCRIPTIONAL ACTIVATOR SOXR"/>
    <property type="match status" value="1"/>
</dbReference>
<keyword evidence="5" id="KW-1185">Reference proteome</keyword>
<gene>
    <name evidence="4" type="ORF">U6N30_05505</name>
</gene>
<protein>
    <submittedName>
        <fullName evidence="4">MerR family transcriptional regulator</fullName>
    </submittedName>
</protein>
<dbReference type="PANTHER" id="PTHR30204:SF93">
    <property type="entry name" value="HTH MERR-TYPE DOMAIN-CONTAINING PROTEIN"/>
    <property type="match status" value="1"/>
</dbReference>
<dbReference type="PROSITE" id="PS50937">
    <property type="entry name" value="HTH_MERR_2"/>
    <property type="match status" value="1"/>
</dbReference>
<reference evidence="4 5" key="1">
    <citation type="submission" date="2023-12" db="EMBL/GenBank/DDBJ databases">
        <title>Blastococcus brunescens sp. nov., an actonobacterium isolated from sandstone collected in sahara desert.</title>
        <authorList>
            <person name="Gtari M."/>
            <person name="Ghodhbane F."/>
        </authorList>
    </citation>
    <scope>NUCLEOTIDE SEQUENCE [LARGE SCALE GENOMIC DNA]</scope>
    <source>
        <strain evidence="4 5">BMG 8361</strain>
    </source>
</reference>
<organism evidence="4 5">
    <name type="scientific">Blastococcus brunescens</name>
    <dbReference type="NCBI Taxonomy" id="1564165"/>
    <lineage>
        <taxon>Bacteria</taxon>
        <taxon>Bacillati</taxon>
        <taxon>Actinomycetota</taxon>
        <taxon>Actinomycetes</taxon>
        <taxon>Geodermatophilales</taxon>
        <taxon>Geodermatophilaceae</taxon>
        <taxon>Blastococcus</taxon>
    </lineage>
</organism>
<evidence type="ECO:0000313" key="5">
    <source>
        <dbReference type="Proteomes" id="UP001324287"/>
    </source>
</evidence>
<dbReference type="RefSeq" id="WP_324276463.1">
    <property type="nucleotide sequence ID" value="NZ_CP141261.1"/>
</dbReference>
<evidence type="ECO:0000256" key="1">
    <source>
        <dbReference type="ARBA" id="ARBA00023125"/>
    </source>
</evidence>
<accession>A0ABZ1B2U9</accession>
<evidence type="ECO:0000256" key="2">
    <source>
        <dbReference type="SAM" id="MobiDB-lite"/>
    </source>
</evidence>
<dbReference type="SMART" id="SM00422">
    <property type="entry name" value="HTH_MERR"/>
    <property type="match status" value="1"/>
</dbReference>
<dbReference type="SUPFAM" id="SSF46955">
    <property type="entry name" value="Putative DNA-binding domain"/>
    <property type="match status" value="1"/>
</dbReference>